<protein>
    <recommendedName>
        <fullName evidence="3">Phytase-like domain-containing protein</fullName>
    </recommendedName>
</protein>
<accession>A0A857JIZ4</accession>
<evidence type="ECO:0000313" key="2">
    <source>
        <dbReference type="Proteomes" id="UP000464524"/>
    </source>
</evidence>
<dbReference type="RefSeq" id="WP_160178907.1">
    <property type="nucleotide sequence ID" value="NZ_CP047656.1"/>
</dbReference>
<dbReference type="SUPFAM" id="SSF75011">
    <property type="entry name" value="3-carboxy-cis,cis-mucoante lactonizing enzyme"/>
    <property type="match status" value="1"/>
</dbReference>
<proteinExistence type="predicted"/>
<dbReference type="EMBL" id="CP047656">
    <property type="protein sequence ID" value="QHJ11130.1"/>
    <property type="molecule type" value="Genomic_DNA"/>
</dbReference>
<name>A0A857JIZ4_9ALTE</name>
<gene>
    <name evidence="1" type="ORF">FX988_01353</name>
</gene>
<evidence type="ECO:0000313" key="1">
    <source>
        <dbReference type="EMBL" id="QHJ11130.1"/>
    </source>
</evidence>
<evidence type="ECO:0008006" key="3">
    <source>
        <dbReference type="Google" id="ProtNLM"/>
    </source>
</evidence>
<reference evidence="1 2" key="1">
    <citation type="submission" date="2019-12" db="EMBL/GenBank/DDBJ databases">
        <title>Genome sequencing and assembly of endphytes of Porphyra tenera.</title>
        <authorList>
            <person name="Park J.M."/>
            <person name="Shin R."/>
            <person name="Jo S.H."/>
        </authorList>
    </citation>
    <scope>NUCLEOTIDE SEQUENCE [LARGE SCALE GENOMIC DNA]</scope>
    <source>
        <strain evidence="1 2">GPM4</strain>
    </source>
</reference>
<keyword evidence="2" id="KW-1185">Reference proteome</keyword>
<dbReference type="KEGG" id="pmes:FX988_01353"/>
<dbReference type="Proteomes" id="UP000464524">
    <property type="component" value="Chromosome"/>
</dbReference>
<organism evidence="1 2">
    <name type="scientific">Paraglaciecola mesophila</name>
    <dbReference type="NCBI Taxonomy" id="197222"/>
    <lineage>
        <taxon>Bacteria</taxon>
        <taxon>Pseudomonadati</taxon>
        <taxon>Pseudomonadota</taxon>
        <taxon>Gammaproteobacteria</taxon>
        <taxon>Alteromonadales</taxon>
        <taxon>Alteromonadaceae</taxon>
        <taxon>Paraglaciecola</taxon>
    </lineage>
</organism>
<dbReference type="OrthoDB" id="5599486at2"/>
<sequence>MRSTAFKRNTAFESITGKSWLALALSFISINSCAVAGQSKFSVVETLSLPGVLEESSALYCESLDRVYSLNDSGNAPIIFQLNEKAEIVSERTPKNVKNRDWEALTADDAFFYVGDIGNNRGTRKNVVIYKFPRSESDTKKTQTLSVSYEGNRPKENESLNHDFDAEALVAVDEHLVLFSKSWRTDLLNVYLLDKNESKQKLSANITIEGIPGVITGADYDKANHRYVLVGYPSKRVGFGDPFMVLLDDNFALIDTISLAGYGQVEGVCAHPSGQIWFTQESSIFSSSKLVKLTLASNKLT</sequence>
<dbReference type="AlphaFoldDB" id="A0A857JIZ4"/>